<sequence length="211" mass="23642">MPAETQAQVKPHLGNTSHLLQQAKAQMQAEEFEKANYYFRQIIESGVPIPTEMPYFFAKTLFELKQYDNSSKFLKKYLEINGEGAQQYKMAKTLEAQLESPLEAIKNCSLCNEHGYQYQTCSNCKGEKKIESSCSLCKGKGIIGCSHCVGTGLITKKNIFNITEYFECRNCNGKGRLICPECKGSLVETRPCQSCLGTGKIPTDILCKHQP</sequence>
<dbReference type="EMBL" id="JBHMEW010000062">
    <property type="protein sequence ID" value="MFB9212611.1"/>
    <property type="molecule type" value="Genomic_DNA"/>
</dbReference>
<keyword evidence="2" id="KW-1185">Reference proteome</keyword>
<protein>
    <submittedName>
        <fullName evidence="1">Molecular chaperone DnaJ</fullName>
    </submittedName>
</protein>
<dbReference type="Gene3D" id="1.25.40.10">
    <property type="entry name" value="Tetratricopeptide repeat domain"/>
    <property type="match status" value="1"/>
</dbReference>
<gene>
    <name evidence="1" type="ORF">ACFFUR_12415</name>
</gene>
<evidence type="ECO:0000313" key="1">
    <source>
        <dbReference type="EMBL" id="MFB9212611.1"/>
    </source>
</evidence>
<comment type="caution">
    <text evidence="1">The sequence shown here is derived from an EMBL/GenBank/DDBJ whole genome shotgun (WGS) entry which is preliminary data.</text>
</comment>
<dbReference type="InterPro" id="IPR036410">
    <property type="entry name" value="HSP_DnaJ_Cys-rich_dom_sf"/>
</dbReference>
<accession>A0ABV5J727</accession>
<name>A0ABV5J727_9BACT</name>
<dbReference type="Proteomes" id="UP001589654">
    <property type="component" value="Unassembled WGS sequence"/>
</dbReference>
<dbReference type="InterPro" id="IPR011990">
    <property type="entry name" value="TPR-like_helical_dom_sf"/>
</dbReference>
<dbReference type="PANTHER" id="PTHR15852">
    <property type="entry name" value="PLASTID TRANSCRIPTIONALLY ACTIVE PROTEIN"/>
    <property type="match status" value="1"/>
</dbReference>
<evidence type="ECO:0000313" key="2">
    <source>
        <dbReference type="Proteomes" id="UP001589654"/>
    </source>
</evidence>
<organism evidence="1 2">
    <name type="scientific">Echinicola jeungdonensis</name>
    <dbReference type="NCBI Taxonomy" id="709343"/>
    <lineage>
        <taxon>Bacteria</taxon>
        <taxon>Pseudomonadati</taxon>
        <taxon>Bacteroidota</taxon>
        <taxon>Cytophagia</taxon>
        <taxon>Cytophagales</taxon>
        <taxon>Cyclobacteriaceae</taxon>
        <taxon>Echinicola</taxon>
    </lineage>
</organism>
<dbReference type="SUPFAM" id="SSF57938">
    <property type="entry name" value="DnaJ/Hsp40 cysteine-rich domain"/>
    <property type="match status" value="1"/>
</dbReference>
<dbReference type="RefSeq" id="WP_290249323.1">
    <property type="nucleotide sequence ID" value="NZ_JAUFQT010000002.1"/>
</dbReference>
<dbReference type="SUPFAM" id="SSF48452">
    <property type="entry name" value="TPR-like"/>
    <property type="match status" value="1"/>
</dbReference>
<reference evidence="1 2" key="1">
    <citation type="submission" date="2024-09" db="EMBL/GenBank/DDBJ databases">
        <authorList>
            <person name="Sun Q."/>
            <person name="Mori K."/>
        </authorList>
    </citation>
    <scope>NUCLEOTIDE SEQUENCE [LARGE SCALE GENOMIC DNA]</scope>
    <source>
        <strain evidence="1 2">CECT 7682</strain>
    </source>
</reference>
<proteinExistence type="predicted"/>
<dbReference type="PANTHER" id="PTHR15852:SF54">
    <property type="entry name" value="PROTEIN SSUH2 HOMOLOG"/>
    <property type="match status" value="1"/>
</dbReference>
<dbReference type="Gene3D" id="2.10.230.10">
    <property type="entry name" value="Heat shock protein DnaJ, cysteine-rich domain"/>
    <property type="match status" value="1"/>
</dbReference>